<dbReference type="GeneID" id="33563932"/>
<dbReference type="AlphaFoldDB" id="A0A1Y2GLR2"/>
<evidence type="ECO:0000313" key="3">
    <source>
        <dbReference type="EMBL" id="ORZ13454.1"/>
    </source>
</evidence>
<sequence>MPPRNNASNVASYADNDQYDSLTNPKTTITLRAKKRKNLEKNDSDDDSDFDHTHRQHRLPQYSRPSKLKNEQSQQKQRTSPPLALNKNNESAKGQETWRAESSKSKRTKRFTEEDRGFVFTRKKPITTTTVESTPLTATLRPPLSSRNKQDVDNSHDVDNPLLATPNPPMTPEGTPSRDRIYDVQAVRVKKTSKPTTTRQYQHQSRRQQQGYQQNPQTPQRNHESIVAIPMRETPMIKRNKDMRNDASRRSSFTLRGKRASSIGNGFSALPHPSIDPKNFFRHIAPDDPQPIRMKQLMTWCARKTIDLQKTHHQSALKVAKGVEEDVLEMLIAGQISVSWYNRPADAAPIQTVPKKPHQQNVDNLRKLQECEAQIAKLQQEDEEWTQLISSFNTFHASLLDNGPTLPPDNQPIVAGDRFANEIDIGMLTADERSLWEKYCKDKDSMSMPESASGGVQDTAVENIQKSTNENNKWMIEIMGSVEKEVDTLQDTLYTASQFDKVAKKYADQVLEQIAMALDERQRPTETLALLPALTSRPLMLDLFSGKKAASTLSEALGANSSSVTTSLLKTQSIGGDSPDDPRQILRALSRLSL</sequence>
<dbReference type="InParanoid" id="A0A1Y2GLR2"/>
<feature type="coiled-coil region" evidence="1">
    <location>
        <begin position="361"/>
        <end position="388"/>
    </location>
</feature>
<dbReference type="PANTHER" id="PTHR14778:SF2">
    <property type="entry name" value="KINETOCHORE-ASSOCIATED PROTEIN DSN1 HOMOLOG"/>
    <property type="match status" value="1"/>
</dbReference>
<accession>A0A1Y2GLR2</accession>
<feature type="compositionally biased region" description="Polar residues" evidence="2">
    <location>
        <begin position="19"/>
        <end position="30"/>
    </location>
</feature>
<feature type="compositionally biased region" description="Polar residues" evidence="2">
    <location>
        <begin position="71"/>
        <end position="94"/>
    </location>
</feature>
<feature type="compositionally biased region" description="Polar residues" evidence="2">
    <location>
        <begin position="1"/>
        <end position="11"/>
    </location>
</feature>
<feature type="region of interest" description="Disordered" evidence="2">
    <location>
        <begin position="129"/>
        <end position="229"/>
    </location>
</feature>
<dbReference type="PANTHER" id="PTHR14778">
    <property type="entry name" value="KINETOCHORE-ASSOCIATED PROTEIN DSN1 HOMOLOG"/>
    <property type="match status" value="1"/>
</dbReference>
<dbReference type="STRING" id="64571.A0A1Y2GLR2"/>
<dbReference type="GO" id="GO:0007059">
    <property type="term" value="P:chromosome segregation"/>
    <property type="evidence" value="ECO:0007669"/>
    <property type="project" value="InterPro"/>
</dbReference>
<evidence type="ECO:0000256" key="2">
    <source>
        <dbReference type="SAM" id="MobiDB-lite"/>
    </source>
</evidence>
<reference evidence="3 4" key="1">
    <citation type="submission" date="2016-07" db="EMBL/GenBank/DDBJ databases">
        <title>Pervasive Adenine N6-methylation of Active Genes in Fungi.</title>
        <authorList>
            <consortium name="DOE Joint Genome Institute"/>
            <person name="Mondo S.J."/>
            <person name="Dannebaum R.O."/>
            <person name="Kuo R.C."/>
            <person name="Labutti K."/>
            <person name="Haridas S."/>
            <person name="Kuo A."/>
            <person name="Salamov A."/>
            <person name="Ahrendt S.R."/>
            <person name="Lipzen A."/>
            <person name="Sullivan W."/>
            <person name="Andreopoulos W.B."/>
            <person name="Clum A."/>
            <person name="Lindquist E."/>
            <person name="Daum C."/>
            <person name="Ramamoorthy G.K."/>
            <person name="Gryganskyi A."/>
            <person name="Culley D."/>
            <person name="Magnuson J.K."/>
            <person name="James T.Y."/>
            <person name="O'Malley M.A."/>
            <person name="Stajich J.E."/>
            <person name="Spatafora J.W."/>
            <person name="Visel A."/>
            <person name="Grigoriev I.V."/>
        </authorList>
    </citation>
    <scope>NUCLEOTIDE SEQUENCE [LARGE SCALE GENOMIC DNA]</scope>
    <source>
        <strain evidence="3 4">NRRL 3116</strain>
    </source>
</reference>
<dbReference type="GO" id="GO:0000444">
    <property type="term" value="C:MIS12/MIND type complex"/>
    <property type="evidence" value="ECO:0007669"/>
    <property type="project" value="InterPro"/>
</dbReference>
<dbReference type="RefSeq" id="XP_021880535.1">
    <property type="nucleotide sequence ID" value="XM_022022088.1"/>
</dbReference>
<dbReference type="OrthoDB" id="3364649at2759"/>
<name>A0A1Y2GLR2_9FUNG</name>
<feature type="compositionally biased region" description="Low complexity" evidence="2">
    <location>
        <begin position="196"/>
        <end position="220"/>
    </location>
</feature>
<dbReference type="GO" id="GO:0051301">
    <property type="term" value="P:cell division"/>
    <property type="evidence" value="ECO:0007669"/>
    <property type="project" value="InterPro"/>
</dbReference>
<evidence type="ECO:0000313" key="4">
    <source>
        <dbReference type="Proteomes" id="UP000193648"/>
    </source>
</evidence>
<feature type="region of interest" description="Disordered" evidence="2">
    <location>
        <begin position="1"/>
        <end position="116"/>
    </location>
</feature>
<comment type="caution">
    <text evidence="3">The sequence shown here is derived from an EMBL/GenBank/DDBJ whole genome shotgun (WGS) entry which is preliminary data.</text>
</comment>
<proteinExistence type="predicted"/>
<feature type="compositionally biased region" description="Basic and acidic residues" evidence="2">
    <location>
        <begin position="96"/>
        <end position="116"/>
    </location>
</feature>
<organism evidence="3 4">
    <name type="scientific">Lobosporangium transversale</name>
    <dbReference type="NCBI Taxonomy" id="64571"/>
    <lineage>
        <taxon>Eukaryota</taxon>
        <taxon>Fungi</taxon>
        <taxon>Fungi incertae sedis</taxon>
        <taxon>Mucoromycota</taxon>
        <taxon>Mortierellomycotina</taxon>
        <taxon>Mortierellomycetes</taxon>
        <taxon>Mortierellales</taxon>
        <taxon>Mortierellaceae</taxon>
        <taxon>Lobosporangium</taxon>
    </lineage>
</organism>
<gene>
    <name evidence="3" type="ORF">BCR41DRAFT_337783</name>
</gene>
<dbReference type="EMBL" id="MCFF01000023">
    <property type="protein sequence ID" value="ORZ13454.1"/>
    <property type="molecule type" value="Genomic_DNA"/>
</dbReference>
<feature type="compositionally biased region" description="Basic and acidic residues" evidence="2">
    <location>
        <begin position="148"/>
        <end position="159"/>
    </location>
</feature>
<dbReference type="Proteomes" id="UP000193648">
    <property type="component" value="Unassembled WGS sequence"/>
</dbReference>
<evidence type="ECO:0000256" key="1">
    <source>
        <dbReference type="SAM" id="Coils"/>
    </source>
</evidence>
<keyword evidence="1" id="KW-0175">Coiled coil</keyword>
<protein>
    <submittedName>
        <fullName evidence="3">Mis12-Mtw1 protein family-domain-containing protein</fullName>
    </submittedName>
</protein>
<dbReference type="Pfam" id="PF08202">
    <property type="entry name" value="MIS13"/>
    <property type="match status" value="1"/>
</dbReference>
<dbReference type="InterPro" id="IPR013218">
    <property type="entry name" value="Dsn1/Mis13"/>
</dbReference>
<keyword evidence="4" id="KW-1185">Reference proteome</keyword>